<dbReference type="AlphaFoldDB" id="A0A508BIM4"/>
<dbReference type="EMBL" id="VICC01000005">
    <property type="protein sequence ID" value="TQD61143.1"/>
    <property type="molecule type" value="Genomic_DNA"/>
</dbReference>
<gene>
    <name evidence="1" type="ORF">FK267_06590</name>
</gene>
<dbReference type="Gene3D" id="1.25.40.10">
    <property type="entry name" value="Tetratricopeptide repeat domain"/>
    <property type="match status" value="1"/>
</dbReference>
<comment type="caution">
    <text evidence="1">The sequence shown here is derived from an EMBL/GenBank/DDBJ whole genome shotgun (WGS) entry which is preliminary data.</text>
</comment>
<dbReference type="SUPFAM" id="SSF52540">
    <property type="entry name" value="P-loop containing nucleoside triphosphate hydrolases"/>
    <property type="match status" value="1"/>
</dbReference>
<dbReference type="GeneID" id="64212043"/>
<dbReference type="InterPro" id="IPR027417">
    <property type="entry name" value="P-loop_NTPase"/>
</dbReference>
<reference evidence="1 2" key="1">
    <citation type="submission" date="2019-06" db="EMBL/GenBank/DDBJ databases">
        <title>Draft genome sequence of Actinomyces oris CCUG 34288T.</title>
        <authorList>
            <person name="Salva-Serra F."/>
            <person name="Cardew S."/>
            <person name="Moore E."/>
        </authorList>
    </citation>
    <scope>NUCLEOTIDE SEQUENCE [LARGE SCALE GENOMIC DNA]</scope>
    <source>
        <strain evidence="1 2">CCUG 34288</strain>
    </source>
</reference>
<dbReference type="Proteomes" id="UP000317942">
    <property type="component" value="Unassembled WGS sequence"/>
</dbReference>
<name>A0A508BIM4_9ACTO</name>
<evidence type="ECO:0000313" key="2">
    <source>
        <dbReference type="Proteomes" id="UP000317942"/>
    </source>
</evidence>
<dbReference type="InterPro" id="IPR011990">
    <property type="entry name" value="TPR-like_helical_dom_sf"/>
</dbReference>
<protein>
    <submittedName>
        <fullName evidence="1">Uncharacterized protein</fullName>
    </submittedName>
</protein>
<sequence>MEVTMPSRKQQRAVRSTNPGQSAWWLLPPVGGIIAGASIPYLATHSTAWATAGGLIGATIGGTATATPQFREWISTQSERRHIAEIAGATTNINEEPLEALRVHRAYRDITEFVPRDIQDQLVEHLNNGTPVLIEGPPMAGKTRLAVEVIRAEWPNAPTWFPRDENDIEVLLNNHLEPTSKTIIILDDIDRFLNNQSLTLGRLNRWINNGCTIVGTITRSAYFTHRTNEFEQLTGWDSVNRFHTLHLSDLLSQNELNDLATTSYSRFTKEIRGFGLGPTLSCAQDVRDALQEECAAKSQCSALIKAATDWKRIGLGAASKAQLTSLAEAAFCDDSSHLNWDEAWIKATTPINSVVPFINRVADDKWEVLDLIIDDNNNAGQPVSSDCLHAISSFNLNASQTLMAAIRMFINGGLSSQIEEMYARSVEANPDNIKVLGNYVKFLDNIQRKASYLDISSIQGNLTLSSHKLSIDFPNSLPAPLSGKHVNHYTLSKESLECHVESIETHTTQIDTPLMSARKNQNRLSINPVGAFLKFLELKWTSAKNSARTYIGQSMRNRHNDNTRLAHIFSKDDSWHEHLYGRHHTKDVYDYILSLYPSNADILGHYAAFLDSALHDTDNADTTYQLALKIDPTNIHIICDYALFSFDRKKDYFRTERLYKRAVQIDPYYKHATRGCIDFLQIIRSNHESNHDWPR</sequence>
<evidence type="ECO:0000313" key="1">
    <source>
        <dbReference type="EMBL" id="TQD61143.1"/>
    </source>
</evidence>
<dbReference type="SUPFAM" id="SSF48452">
    <property type="entry name" value="TPR-like"/>
    <property type="match status" value="1"/>
</dbReference>
<proteinExistence type="predicted"/>
<accession>A0A508BIM4</accession>
<dbReference type="RefSeq" id="WP_141406702.1">
    <property type="nucleotide sequence ID" value="NZ_CP066060.1"/>
</dbReference>
<organism evidence="1 2">
    <name type="scientific">Actinomyces oris</name>
    <dbReference type="NCBI Taxonomy" id="544580"/>
    <lineage>
        <taxon>Bacteria</taxon>
        <taxon>Bacillati</taxon>
        <taxon>Actinomycetota</taxon>
        <taxon>Actinomycetes</taxon>
        <taxon>Actinomycetales</taxon>
        <taxon>Actinomycetaceae</taxon>
        <taxon>Actinomyces</taxon>
    </lineage>
</organism>